<keyword evidence="3" id="KW-1185">Reference proteome</keyword>
<sequence>MCFNTYAQLGFCPGNSGDPIFVETFGAGTGSVGIPSGSTTYQLSSGGAPNDGFYTVSNNTDWFGWHVIPDHTGDPNGRMLIVNAAFTAGEFFSIPVSGLCENTSYEFSSWMINLLPPSRCNGGIPINVRFEIWDSTNTDLLKSGDTGAINGTSSPNWDQYALTFQTKPGQTSVILKMLNNGVGGCGNDLALDDIVFRTCGDRVVIEDPAVNTNVYLCENEVPFSTQLTARPDFSIFSTHFYQWQESSNGIVWNDIPMATNATYNTPNISSQTFYRVKVAEDVINLSSNLCSSTSEIFEIGIIPFPAAPVSNGDLTICENDPTPLSVNVPSGVIVNWYDAPTGGTPFLSGSASYKPTSSGVYYAEAETTTAGCRSTTRARLQIDYLEVPEVIDESLSFCENTITTLRPNVINPSVVTAYRWNTGETTETIDVSNEGTYTVDVFNGTCFETKTITLSQINNPEIENIDSDGSDIVITTSNTGDFIYSLNGNIFQSSNVFSGIEGGLYTIYVKERNCSEIITEQFLHFYVPKFFTPNNDGNNDVFDLKGIEFFSSSYVSIFDRYGKLLKNSRNSPFSWNGTFKNQPLPTGDYWYVIVIDNQKITGHFTLKR</sequence>
<organism evidence="2 3">
    <name type="scientific">Flavivirga eckloniae</name>
    <dbReference type="NCBI Taxonomy" id="1803846"/>
    <lineage>
        <taxon>Bacteria</taxon>
        <taxon>Pseudomonadati</taxon>
        <taxon>Bacteroidota</taxon>
        <taxon>Flavobacteriia</taxon>
        <taxon>Flavobacteriales</taxon>
        <taxon>Flavobacteriaceae</taxon>
        <taxon>Flavivirga</taxon>
    </lineage>
</organism>
<dbReference type="Pfam" id="PF13585">
    <property type="entry name" value="CHU_C"/>
    <property type="match status" value="1"/>
</dbReference>
<gene>
    <name evidence="2" type="ORF">C1H87_13325</name>
</gene>
<dbReference type="OrthoDB" id="1652165at2"/>
<dbReference type="Proteomes" id="UP000235826">
    <property type="component" value="Chromosome"/>
</dbReference>
<dbReference type="AlphaFoldDB" id="A0A2K9PRG7"/>
<dbReference type="InterPro" id="IPR026341">
    <property type="entry name" value="T9SS_type_B"/>
</dbReference>
<protein>
    <recommendedName>
        <fullName evidence="1">Ig-like domain-containing protein</fullName>
    </recommendedName>
</protein>
<proteinExistence type="predicted"/>
<feature type="domain" description="Ig-like" evidence="1">
    <location>
        <begin position="305"/>
        <end position="382"/>
    </location>
</feature>
<name>A0A2K9PRG7_9FLAO</name>
<evidence type="ECO:0000259" key="1">
    <source>
        <dbReference type="Pfam" id="PF19081"/>
    </source>
</evidence>
<reference evidence="2 3" key="1">
    <citation type="submission" date="2018-01" db="EMBL/GenBank/DDBJ databases">
        <title>Complete genome sequence of Flavivirga eckloniae ECD14 isolated from seaweed Ecklonia cava.</title>
        <authorList>
            <person name="Lee J.H."/>
            <person name="Baik K.S."/>
            <person name="Seong C.N."/>
        </authorList>
    </citation>
    <scope>NUCLEOTIDE SEQUENCE [LARGE SCALE GENOMIC DNA]</scope>
    <source>
        <strain evidence="2 3">ECD14</strain>
    </source>
</reference>
<dbReference type="InterPro" id="IPR044023">
    <property type="entry name" value="Ig_7"/>
</dbReference>
<dbReference type="RefSeq" id="WP_102756288.1">
    <property type="nucleotide sequence ID" value="NZ_CP025791.1"/>
</dbReference>
<evidence type="ECO:0000313" key="2">
    <source>
        <dbReference type="EMBL" id="AUP79635.1"/>
    </source>
</evidence>
<evidence type="ECO:0000313" key="3">
    <source>
        <dbReference type="Proteomes" id="UP000235826"/>
    </source>
</evidence>
<dbReference type="KEGG" id="fek:C1H87_13325"/>
<accession>A0A2K9PRG7</accession>
<dbReference type="Pfam" id="PF19081">
    <property type="entry name" value="Ig_7"/>
    <property type="match status" value="1"/>
</dbReference>
<dbReference type="EMBL" id="CP025791">
    <property type="protein sequence ID" value="AUP79635.1"/>
    <property type="molecule type" value="Genomic_DNA"/>
</dbReference>
<dbReference type="NCBIfam" id="TIGR04131">
    <property type="entry name" value="Bac_Flav_CTERM"/>
    <property type="match status" value="1"/>
</dbReference>